<feature type="transmembrane region" description="Helical" evidence="1">
    <location>
        <begin position="35"/>
        <end position="54"/>
    </location>
</feature>
<dbReference type="InterPro" id="IPR019111">
    <property type="entry name" value="PRESA_N"/>
</dbReference>
<proteinExistence type="predicted"/>
<dbReference type="AlphaFoldDB" id="A0A1Y1JFT3"/>
<organism evidence="3 4">
    <name type="scientific">Plasmodium gonderi</name>
    <dbReference type="NCBI Taxonomy" id="77519"/>
    <lineage>
        <taxon>Eukaryota</taxon>
        <taxon>Sar</taxon>
        <taxon>Alveolata</taxon>
        <taxon>Apicomplexa</taxon>
        <taxon>Aconoidasida</taxon>
        <taxon>Haemosporida</taxon>
        <taxon>Plasmodiidae</taxon>
        <taxon>Plasmodium</taxon>
        <taxon>Plasmodium (Plasmodium)</taxon>
    </lineage>
</organism>
<keyword evidence="1" id="KW-0812">Transmembrane</keyword>
<dbReference type="OrthoDB" id="382767at2759"/>
<sequence>MTRSKSRINNNSSGDYEYNIENKSFTKCSIPNNKAFFFIQLSAFLYILLLNIFINQSNNNDHRAHNLPSNHRHPRSLAQRTMLTLRGTVVNQNILTKESGKNRNPLPEETVEDYLSRLSSQVELTNQLICKIQSYGPDISLKDMNFIYMILYNEHKSNWSNLLECLKNVSLMLATKYGRNASFQKKVWCSVYKKLTQDVIRESDNDGYQNLKKFLKKQTSCKTCDFIKFLNSCITSWNDFATKKKNEAYTLLCTASKSGTIESKK</sequence>
<comment type="caution">
    <text evidence="3">The sequence shown here is derived from an EMBL/GenBank/DDBJ whole genome shotgun (WGS) entry which is preliminary data.</text>
</comment>
<dbReference type="InterPro" id="IPR044885">
    <property type="entry name" value="PRESA_N_sf"/>
</dbReference>
<dbReference type="RefSeq" id="XP_028542666.1">
    <property type="nucleotide sequence ID" value="XM_028686865.1"/>
</dbReference>
<dbReference type="Proteomes" id="UP000195521">
    <property type="component" value="Unassembled WGS sequence"/>
</dbReference>
<dbReference type="Pfam" id="PF09687">
    <property type="entry name" value="PRESAN"/>
    <property type="match status" value="1"/>
</dbReference>
<evidence type="ECO:0000313" key="3">
    <source>
        <dbReference type="EMBL" id="GAW80077.1"/>
    </source>
</evidence>
<dbReference type="OMA" id="YNEHISN"/>
<evidence type="ECO:0000313" key="4">
    <source>
        <dbReference type="Proteomes" id="UP000195521"/>
    </source>
</evidence>
<dbReference type="EMBL" id="BDQF01000007">
    <property type="protein sequence ID" value="GAW80077.1"/>
    <property type="molecule type" value="Genomic_DNA"/>
</dbReference>
<evidence type="ECO:0000256" key="1">
    <source>
        <dbReference type="SAM" id="Phobius"/>
    </source>
</evidence>
<protein>
    <recommendedName>
        <fullName evidence="2">Plasmodium RESA N-terminal domain-containing protein</fullName>
    </recommendedName>
</protein>
<reference evidence="4" key="1">
    <citation type="submission" date="2017-04" db="EMBL/GenBank/DDBJ databases">
        <title>Plasmodium gonderi genome.</title>
        <authorList>
            <person name="Arisue N."/>
            <person name="Honma H."/>
            <person name="Kawai S."/>
            <person name="Tougan T."/>
            <person name="Tanabe K."/>
            <person name="Horii T."/>
        </authorList>
    </citation>
    <scope>NUCLEOTIDE SEQUENCE [LARGE SCALE GENOMIC DNA]</scope>
    <source>
        <strain evidence="4">ATCC 30045</strain>
    </source>
</reference>
<feature type="domain" description="Plasmodium RESA N-terminal" evidence="2">
    <location>
        <begin position="127"/>
        <end position="246"/>
    </location>
</feature>
<evidence type="ECO:0000259" key="2">
    <source>
        <dbReference type="Pfam" id="PF09687"/>
    </source>
</evidence>
<keyword evidence="1" id="KW-0472">Membrane</keyword>
<keyword evidence="4" id="KW-1185">Reference proteome</keyword>
<keyword evidence="1" id="KW-1133">Transmembrane helix</keyword>
<accession>A0A1Y1JFT3</accession>
<gene>
    <name evidence="3" type="ORF">PGO_062220</name>
</gene>
<name>A0A1Y1JFT3_PLAGO</name>
<dbReference type="Gene3D" id="6.10.280.180">
    <property type="entry name" value="Plasmodium RESA, N-terminal helical domain"/>
    <property type="match status" value="1"/>
</dbReference>
<dbReference type="GeneID" id="39746790"/>